<reference evidence="2 3" key="1">
    <citation type="journal article" date="2020" name="Front. Microbiol.">
        <title>Genetic Organization of the aprX-lipA2 Operon Affects the Proteolytic Potential of Pseudomonas Species in Milk.</title>
        <authorList>
            <person name="Maier C."/>
            <person name="Huptas C."/>
            <person name="von Neubeck M."/>
            <person name="Scherer S."/>
            <person name="Wenning M."/>
            <person name="Lucking G."/>
        </authorList>
    </citation>
    <scope>NUCLEOTIDE SEQUENCE [LARGE SCALE GENOMIC DNA]</scope>
    <source>
        <strain evidence="2 3">WS 5404</strain>
    </source>
</reference>
<organism evidence="2 3">
    <name type="scientific">Pseudomonas lactis</name>
    <dbReference type="NCBI Taxonomy" id="1615674"/>
    <lineage>
        <taxon>Bacteria</taxon>
        <taxon>Pseudomonadati</taxon>
        <taxon>Pseudomonadota</taxon>
        <taxon>Gammaproteobacteria</taxon>
        <taxon>Pseudomonadales</taxon>
        <taxon>Pseudomonadaceae</taxon>
        <taxon>Pseudomonas</taxon>
    </lineage>
</organism>
<gene>
    <name evidence="2" type="ORF">HBO30_22595</name>
</gene>
<accession>A0A7Y1QIQ9</accession>
<name>A0A7Y1QIQ9_9PSED</name>
<dbReference type="EMBL" id="JAAQYI010000012">
    <property type="protein sequence ID" value="NNA81513.1"/>
    <property type="molecule type" value="Genomic_DNA"/>
</dbReference>
<proteinExistence type="predicted"/>
<dbReference type="Proteomes" id="UP000586252">
    <property type="component" value="Unassembled WGS sequence"/>
</dbReference>
<dbReference type="GO" id="GO:0004540">
    <property type="term" value="F:RNA nuclease activity"/>
    <property type="evidence" value="ECO:0007669"/>
    <property type="project" value="InterPro"/>
</dbReference>
<dbReference type="InterPro" id="IPR021139">
    <property type="entry name" value="NYN"/>
</dbReference>
<dbReference type="GeneID" id="45734857"/>
<protein>
    <submittedName>
        <fullName evidence="2">NYN domain-containing protein</fullName>
    </submittedName>
</protein>
<dbReference type="AlphaFoldDB" id="A0A7Y1QIQ9"/>
<dbReference type="Pfam" id="PF01936">
    <property type="entry name" value="NYN"/>
    <property type="match status" value="1"/>
</dbReference>
<evidence type="ECO:0000313" key="3">
    <source>
        <dbReference type="Proteomes" id="UP000586252"/>
    </source>
</evidence>
<evidence type="ECO:0000259" key="1">
    <source>
        <dbReference type="Pfam" id="PF01936"/>
    </source>
</evidence>
<sequence>MKRTAVLIDGGFFFQRVLFFGRKYFRDSLLPNAEHLAQIIRKLVRLHIEDERSARRELYRVYYYDCPPPSNQVRLPLIPPGHKTPGHFNFNTHPPYQLRRALHDNLRCSRKTALRLGELAKSGEWRLNSHSLKALLNGQKAWSELTNADFHYNVEQKSVDTKLGMDITTLAMDRLVDVIVLVAGDADFVPAAKLARMKGIDFVLDPMWANTTSSLSEHVDGLRSFDIVKMLRDITGADVTTSPEWWAIRPDMQHQRDEATEIAIAGNLEADPGVHVKKPCLETKD</sequence>
<evidence type="ECO:0000313" key="2">
    <source>
        <dbReference type="EMBL" id="NNA81513.1"/>
    </source>
</evidence>
<dbReference type="RefSeq" id="WP_057711066.1">
    <property type="nucleotide sequence ID" value="NZ_JAAQYI010000012.1"/>
</dbReference>
<feature type="domain" description="NYN" evidence="1">
    <location>
        <begin position="154"/>
        <end position="216"/>
    </location>
</feature>
<comment type="caution">
    <text evidence="2">The sequence shown here is derived from an EMBL/GenBank/DDBJ whole genome shotgun (WGS) entry which is preliminary data.</text>
</comment>
<dbReference type="CDD" id="cd18722">
    <property type="entry name" value="PIN_NicB-like"/>
    <property type="match status" value="1"/>
</dbReference>
<dbReference type="Gene3D" id="3.40.50.1010">
    <property type="entry name" value="5'-nuclease"/>
    <property type="match status" value="1"/>
</dbReference>